<dbReference type="SMART" id="SM01230">
    <property type="entry name" value="Gln-synt_C"/>
    <property type="match status" value="1"/>
</dbReference>
<evidence type="ECO:0000256" key="2">
    <source>
        <dbReference type="ARBA" id="ARBA00003117"/>
    </source>
</evidence>
<dbReference type="EC" id="6.3.1.2" evidence="12"/>
<dbReference type="GO" id="GO:0042402">
    <property type="term" value="P:biogenic amine catabolic process"/>
    <property type="evidence" value="ECO:0007669"/>
    <property type="project" value="UniProtKB-ARBA"/>
</dbReference>
<dbReference type="AlphaFoldDB" id="A0A165VT69"/>
<dbReference type="GO" id="GO:0004356">
    <property type="term" value="F:glutamine synthetase activity"/>
    <property type="evidence" value="ECO:0007669"/>
    <property type="project" value="UniProtKB-EC"/>
</dbReference>
<dbReference type="PROSITE" id="PS51987">
    <property type="entry name" value="GS_CATALYTIC"/>
    <property type="match status" value="1"/>
</dbReference>
<dbReference type="Gene3D" id="3.10.20.70">
    <property type="entry name" value="Glutamine synthetase, N-terminal domain"/>
    <property type="match status" value="1"/>
</dbReference>
<dbReference type="Pfam" id="PF00120">
    <property type="entry name" value="Gln-synt_C"/>
    <property type="match status" value="1"/>
</dbReference>
<dbReference type="PROSITE" id="PS51986">
    <property type="entry name" value="GS_BETA_GRASP"/>
    <property type="match status" value="1"/>
</dbReference>
<evidence type="ECO:0000256" key="8">
    <source>
        <dbReference type="PROSITE-ProRule" id="PRU01330"/>
    </source>
</evidence>
<accession>A0A165VT69</accession>
<dbReference type="Proteomes" id="UP000076577">
    <property type="component" value="Unassembled WGS sequence"/>
</dbReference>
<evidence type="ECO:0000256" key="6">
    <source>
        <dbReference type="ARBA" id="ARBA00022840"/>
    </source>
</evidence>
<evidence type="ECO:0000256" key="3">
    <source>
        <dbReference type="ARBA" id="ARBA00009897"/>
    </source>
</evidence>
<comment type="similarity">
    <text evidence="3 8 9">Belongs to the glutamine synthetase family.</text>
</comment>
<dbReference type="FunFam" id="3.30.590.10:FF:000005">
    <property type="entry name" value="Probable glutamine synthetase"/>
    <property type="match status" value="1"/>
</dbReference>
<evidence type="ECO:0000256" key="7">
    <source>
        <dbReference type="ARBA" id="ARBA00023231"/>
    </source>
</evidence>
<comment type="caution">
    <text evidence="12">The sequence shown here is derived from an EMBL/GenBank/DDBJ whole genome shotgun (WGS) entry which is preliminary data.</text>
</comment>
<dbReference type="InterPro" id="IPR014746">
    <property type="entry name" value="Gln_synth/guanido_kin_cat_dom"/>
</dbReference>
<feature type="domain" description="GS beta-grasp" evidence="10">
    <location>
        <begin position="27"/>
        <end position="122"/>
    </location>
</feature>
<dbReference type="STRING" id="989403.SAMN05421798_11260"/>
<sequence length="465" mass="52346">MLREETKKTRRTGKLTLEELRELVGTGEIDTVVVAQVDMQGRLMGKRFQAEFFVNSAWEETHCCNYLLATDMEMNTPDGYKSTSWEAGYGDYVMKPDLDTLRVIPWLEGTALVLCDVLDHHTHKEVPHSPRAILKKQVDRLEGMGMTANMATELEFFIFKQSYEEAGAQGYRGLNPVSNYNEDYHIFQTTKEENVMRAIRNGLNGADIPVECSKGEADAGQEEINVRYSDALKMADRHSIIKNGCKEMAWQQGQSVSFMAKWSYEAAGNSSHVHQSLWGKNGESLFHDPAGEYGMSKVMRQYLAGLLKHASEITYFLAPNINSYKRFAEGTFAPTKAIWSLDNRTAGYRVCGDGTKAVRVECRVGGADLNPYLAMAALLAAGIYGIENELELEPEFRGDAYGSADIREIPKNLRDAAQEMKSSNMLRNAFGDDVVEHYAHAAKIEQDEYDRRVTDWEVARGFERA</sequence>
<evidence type="ECO:0000313" key="12">
    <source>
        <dbReference type="EMBL" id="KZL15407.1"/>
    </source>
</evidence>
<dbReference type="InterPro" id="IPR008147">
    <property type="entry name" value="Gln_synt_N"/>
</dbReference>
<reference evidence="12 13" key="1">
    <citation type="journal article" date="2016" name="Front. Microbiol.">
        <title>Comparative Genomic Analysis Reveals a Diverse Repertoire of Genes Involved in Prokaryote-Eukaryote Interactions within the Pseudovibrio Genus.</title>
        <authorList>
            <person name="Romano S."/>
            <person name="Fernandez-Guerra A."/>
            <person name="Reen F.J."/>
            <person name="Glockner F.O."/>
            <person name="Crowley S.P."/>
            <person name="O'Sullivan O."/>
            <person name="Cotter P.D."/>
            <person name="Adams C."/>
            <person name="Dobson A.D."/>
            <person name="O'Gara F."/>
        </authorList>
    </citation>
    <scope>NUCLEOTIDE SEQUENCE [LARGE SCALE GENOMIC DNA]</scope>
    <source>
        <strain evidence="12 13">Ad2</strain>
    </source>
</reference>
<name>A0A165VT69_9HYPH</name>
<feature type="domain" description="GS catalytic" evidence="11">
    <location>
        <begin position="130"/>
        <end position="465"/>
    </location>
</feature>
<keyword evidence="6" id="KW-0067">ATP-binding</keyword>
<proteinExistence type="inferred from homology"/>
<gene>
    <name evidence="12" type="primary">glnA_2</name>
    <name evidence="12" type="ORF">PsAD2_03663</name>
</gene>
<dbReference type="SUPFAM" id="SSF54368">
    <property type="entry name" value="Glutamine synthetase, N-terminal domain"/>
    <property type="match status" value="1"/>
</dbReference>
<keyword evidence="4 12" id="KW-0436">Ligase</keyword>
<comment type="cofactor">
    <cofactor evidence="1">
        <name>Mg(2+)</name>
        <dbReference type="ChEBI" id="CHEBI:18420"/>
    </cofactor>
</comment>
<dbReference type="OrthoDB" id="9807095at2"/>
<dbReference type="PANTHER" id="PTHR43785">
    <property type="entry name" value="GAMMA-GLUTAMYLPUTRESCINE SYNTHETASE"/>
    <property type="match status" value="1"/>
</dbReference>
<dbReference type="Gene3D" id="3.30.590.10">
    <property type="entry name" value="Glutamine synthetase/guanido kinase, catalytic domain"/>
    <property type="match status" value="1"/>
</dbReference>
<organism evidence="12 13">
    <name type="scientific">Pseudovibrio axinellae</name>
    <dbReference type="NCBI Taxonomy" id="989403"/>
    <lineage>
        <taxon>Bacteria</taxon>
        <taxon>Pseudomonadati</taxon>
        <taxon>Pseudomonadota</taxon>
        <taxon>Alphaproteobacteria</taxon>
        <taxon>Hyphomicrobiales</taxon>
        <taxon>Stappiaceae</taxon>
        <taxon>Pseudovibrio</taxon>
    </lineage>
</organism>
<dbReference type="InterPro" id="IPR036651">
    <property type="entry name" value="Gln_synt_N_sf"/>
</dbReference>
<evidence type="ECO:0000259" key="11">
    <source>
        <dbReference type="PROSITE" id="PS51987"/>
    </source>
</evidence>
<evidence type="ECO:0000313" key="13">
    <source>
        <dbReference type="Proteomes" id="UP000076577"/>
    </source>
</evidence>
<keyword evidence="5" id="KW-0547">Nucleotide-binding</keyword>
<dbReference type="GO" id="GO:0006542">
    <property type="term" value="P:glutamine biosynthetic process"/>
    <property type="evidence" value="ECO:0007669"/>
    <property type="project" value="InterPro"/>
</dbReference>
<dbReference type="PATRIC" id="fig|989403.3.peg.3961"/>
<evidence type="ECO:0000256" key="4">
    <source>
        <dbReference type="ARBA" id="ARBA00022598"/>
    </source>
</evidence>
<dbReference type="PANTHER" id="PTHR43785:SF12">
    <property type="entry name" value="TYPE-1 GLUTAMINE SYNTHETASE 2"/>
    <property type="match status" value="1"/>
</dbReference>
<dbReference type="RefSeq" id="WP_068009209.1">
    <property type="nucleotide sequence ID" value="NZ_FOFM01000012.1"/>
</dbReference>
<keyword evidence="13" id="KW-1185">Reference proteome</keyword>
<dbReference type="GO" id="GO:0006576">
    <property type="term" value="P:biogenic amine metabolic process"/>
    <property type="evidence" value="ECO:0007669"/>
    <property type="project" value="UniProtKB-ARBA"/>
</dbReference>
<comment type="function">
    <text evidence="2">Catalyzes the ATP-dependent biosynthesis of glutamine from glutamate and ammonia.</text>
</comment>
<protein>
    <submittedName>
        <fullName evidence="12">Glutamine synthetase</fullName>
        <ecNumber evidence="12">6.3.1.2</ecNumber>
    </submittedName>
</protein>
<evidence type="ECO:0000256" key="9">
    <source>
        <dbReference type="RuleBase" id="RU000384"/>
    </source>
</evidence>
<dbReference type="GO" id="GO:0005524">
    <property type="term" value="F:ATP binding"/>
    <property type="evidence" value="ECO:0007669"/>
    <property type="project" value="UniProtKB-KW"/>
</dbReference>
<dbReference type="EMBL" id="LMCB01000074">
    <property type="protein sequence ID" value="KZL15407.1"/>
    <property type="molecule type" value="Genomic_DNA"/>
</dbReference>
<dbReference type="InterPro" id="IPR008146">
    <property type="entry name" value="Gln_synth_cat_dom"/>
</dbReference>
<dbReference type="SUPFAM" id="SSF55931">
    <property type="entry name" value="Glutamine synthetase/guanido kinase"/>
    <property type="match status" value="1"/>
</dbReference>
<evidence type="ECO:0000259" key="10">
    <source>
        <dbReference type="PROSITE" id="PS51986"/>
    </source>
</evidence>
<evidence type="ECO:0000256" key="1">
    <source>
        <dbReference type="ARBA" id="ARBA00001946"/>
    </source>
</evidence>
<keyword evidence="7" id="KW-0535">Nitrogen fixation</keyword>
<dbReference type="FunFam" id="3.10.20.70:FF:000015">
    <property type="entry name" value="Putative glutamine synthetase"/>
    <property type="match status" value="1"/>
</dbReference>
<evidence type="ECO:0000256" key="5">
    <source>
        <dbReference type="ARBA" id="ARBA00022741"/>
    </source>
</evidence>